<dbReference type="SMART" id="SM00054">
    <property type="entry name" value="EFh"/>
    <property type="match status" value="3"/>
</dbReference>
<dbReference type="OrthoDB" id="26525at2759"/>
<evidence type="ECO:0000259" key="2">
    <source>
        <dbReference type="PROSITE" id="PS50222"/>
    </source>
</evidence>
<evidence type="ECO:0000256" key="1">
    <source>
        <dbReference type="ARBA" id="ARBA00022737"/>
    </source>
</evidence>
<dbReference type="EMBL" id="AZBU02000006">
    <property type="protein sequence ID" value="TKR73342.1"/>
    <property type="molecule type" value="Genomic_DNA"/>
</dbReference>
<keyword evidence="4" id="KW-1185">Reference proteome</keyword>
<dbReference type="PROSITE" id="PS50222">
    <property type="entry name" value="EF_HAND_2"/>
    <property type="match status" value="2"/>
</dbReference>
<dbReference type="PANTHER" id="PTHR46311:SF5">
    <property type="entry name" value="EF-HAND DOMAIN-CONTAINING PROTEIN"/>
    <property type="match status" value="1"/>
</dbReference>
<organism evidence="3 4">
    <name type="scientific">Steinernema carpocapsae</name>
    <name type="common">Entomopathogenic nematode</name>
    <dbReference type="NCBI Taxonomy" id="34508"/>
    <lineage>
        <taxon>Eukaryota</taxon>
        <taxon>Metazoa</taxon>
        <taxon>Ecdysozoa</taxon>
        <taxon>Nematoda</taxon>
        <taxon>Chromadorea</taxon>
        <taxon>Rhabditida</taxon>
        <taxon>Tylenchina</taxon>
        <taxon>Panagrolaimomorpha</taxon>
        <taxon>Strongyloidoidea</taxon>
        <taxon>Steinernematidae</taxon>
        <taxon>Steinernema</taxon>
    </lineage>
</organism>
<dbReference type="SUPFAM" id="SSF47473">
    <property type="entry name" value="EF-hand"/>
    <property type="match status" value="1"/>
</dbReference>
<dbReference type="InterPro" id="IPR051111">
    <property type="entry name" value="Ca-binding_regulatory"/>
</dbReference>
<reference evidence="3 4" key="2">
    <citation type="journal article" date="2019" name="G3 (Bethesda)">
        <title>Hybrid Assembly of the Genome of the Entomopathogenic Nematode Steinernema carpocapsae Identifies the X-Chromosome.</title>
        <authorList>
            <person name="Serra L."/>
            <person name="Macchietto M."/>
            <person name="Macias-Munoz A."/>
            <person name="McGill C.J."/>
            <person name="Rodriguez I.M."/>
            <person name="Rodriguez B."/>
            <person name="Murad R."/>
            <person name="Mortazavi A."/>
        </authorList>
    </citation>
    <scope>NUCLEOTIDE SEQUENCE [LARGE SCALE GENOMIC DNA]</scope>
    <source>
        <strain evidence="3 4">ALL</strain>
    </source>
</reference>
<sequence>MGSCVQKPKKLLIEGLPEAFPKESKYEDQHIKTKERLFKIYDADRDGLADERDLDRALQAIGYYMPKVELLKHVEFADLDKDGKVSFSEYLAFEMDPLTQKIRECFFDLDVKTDGYITREDLNEGIQRMGTKLPENVELALFETIDAHPRNGINFNEFFELIMKTVYNV</sequence>
<proteinExistence type="predicted"/>
<dbReference type="GO" id="GO:0005509">
    <property type="term" value="F:calcium ion binding"/>
    <property type="evidence" value="ECO:0007669"/>
    <property type="project" value="InterPro"/>
</dbReference>
<dbReference type="STRING" id="34508.A0A4U5MUV7"/>
<dbReference type="InterPro" id="IPR011992">
    <property type="entry name" value="EF-hand-dom_pair"/>
</dbReference>
<reference evidence="3 4" key="1">
    <citation type="journal article" date="2015" name="Genome Biol.">
        <title>Comparative genomics of Steinernema reveals deeply conserved gene regulatory networks.</title>
        <authorList>
            <person name="Dillman A.R."/>
            <person name="Macchietto M."/>
            <person name="Porter C.F."/>
            <person name="Rogers A."/>
            <person name="Williams B."/>
            <person name="Antoshechkin I."/>
            <person name="Lee M.M."/>
            <person name="Goodwin Z."/>
            <person name="Lu X."/>
            <person name="Lewis E.E."/>
            <person name="Goodrich-Blair H."/>
            <person name="Stock S.P."/>
            <person name="Adams B.J."/>
            <person name="Sternberg P.W."/>
            <person name="Mortazavi A."/>
        </authorList>
    </citation>
    <scope>NUCLEOTIDE SEQUENCE [LARGE SCALE GENOMIC DNA]</scope>
    <source>
        <strain evidence="3 4">ALL</strain>
    </source>
</reference>
<feature type="domain" description="EF-hand" evidence="2">
    <location>
        <begin position="97"/>
        <end position="132"/>
    </location>
</feature>
<gene>
    <name evidence="3" type="ORF">L596_020661</name>
</gene>
<dbReference type="Pfam" id="PF13499">
    <property type="entry name" value="EF-hand_7"/>
    <property type="match status" value="2"/>
</dbReference>
<dbReference type="AlphaFoldDB" id="A0A4U5MUV7"/>
<dbReference type="Gene3D" id="1.10.238.10">
    <property type="entry name" value="EF-hand"/>
    <property type="match status" value="2"/>
</dbReference>
<dbReference type="InterPro" id="IPR002048">
    <property type="entry name" value="EF_hand_dom"/>
</dbReference>
<comment type="caution">
    <text evidence="3">The sequence shown here is derived from an EMBL/GenBank/DDBJ whole genome shotgun (WGS) entry which is preliminary data.</text>
</comment>
<accession>A0A4U5MUV7</accession>
<evidence type="ECO:0000313" key="3">
    <source>
        <dbReference type="EMBL" id="TKR73342.1"/>
    </source>
</evidence>
<dbReference type="GO" id="GO:0032588">
    <property type="term" value="C:trans-Golgi network membrane"/>
    <property type="evidence" value="ECO:0007669"/>
    <property type="project" value="TreeGrafter"/>
</dbReference>
<feature type="domain" description="EF-hand" evidence="2">
    <location>
        <begin position="29"/>
        <end position="64"/>
    </location>
</feature>
<dbReference type="Proteomes" id="UP000298663">
    <property type="component" value="Unassembled WGS sequence"/>
</dbReference>
<evidence type="ECO:0000313" key="4">
    <source>
        <dbReference type="Proteomes" id="UP000298663"/>
    </source>
</evidence>
<name>A0A4U5MUV7_STECR</name>
<protein>
    <recommendedName>
        <fullName evidence="2">EF-hand domain-containing protein</fullName>
    </recommendedName>
</protein>
<dbReference type="PANTHER" id="PTHR46311">
    <property type="entry name" value="CALCIUM-BINDING PROTEIN 8-RELATED"/>
    <property type="match status" value="1"/>
</dbReference>
<dbReference type="CDD" id="cd00051">
    <property type="entry name" value="EFh"/>
    <property type="match status" value="1"/>
</dbReference>
<keyword evidence="1" id="KW-0677">Repeat</keyword>